<dbReference type="RefSeq" id="XP_033723263.1">
    <property type="nucleotide sequence ID" value="XM_033867372.1"/>
</dbReference>
<feature type="compositionally biased region" description="Polar residues" evidence="1">
    <location>
        <begin position="45"/>
        <end position="55"/>
    </location>
</feature>
<evidence type="ECO:0000313" key="3">
    <source>
        <dbReference type="RefSeq" id="XP_033723263.1"/>
    </source>
</evidence>
<feature type="compositionally biased region" description="Basic residues" evidence="1">
    <location>
        <begin position="7"/>
        <end position="23"/>
    </location>
</feature>
<dbReference type="AlphaFoldDB" id="A0A6J3S8T7"/>
<dbReference type="Proteomes" id="UP000245320">
    <property type="component" value="Chromosome 12"/>
</dbReference>
<organism evidence="2 3">
    <name type="scientific">Tursiops truncatus</name>
    <name type="common">Atlantic bottle-nosed dolphin</name>
    <name type="synonym">Delphinus truncatus</name>
    <dbReference type="NCBI Taxonomy" id="9739"/>
    <lineage>
        <taxon>Eukaryota</taxon>
        <taxon>Metazoa</taxon>
        <taxon>Chordata</taxon>
        <taxon>Craniata</taxon>
        <taxon>Vertebrata</taxon>
        <taxon>Euteleostomi</taxon>
        <taxon>Mammalia</taxon>
        <taxon>Eutheria</taxon>
        <taxon>Laurasiatheria</taxon>
        <taxon>Artiodactyla</taxon>
        <taxon>Whippomorpha</taxon>
        <taxon>Cetacea</taxon>
        <taxon>Odontoceti</taxon>
        <taxon>Delphinidae</taxon>
        <taxon>Tursiops</taxon>
    </lineage>
</organism>
<evidence type="ECO:0000313" key="2">
    <source>
        <dbReference type="Proteomes" id="UP000245320"/>
    </source>
</evidence>
<name>A0A6J3S8T7_TURTR</name>
<proteinExistence type="predicted"/>
<feature type="region of interest" description="Disordered" evidence="1">
    <location>
        <begin position="1"/>
        <end position="77"/>
    </location>
</feature>
<evidence type="ECO:0000256" key="1">
    <source>
        <dbReference type="SAM" id="MobiDB-lite"/>
    </source>
</evidence>
<reference evidence="3" key="1">
    <citation type="submission" date="2025-08" db="UniProtKB">
        <authorList>
            <consortium name="RefSeq"/>
        </authorList>
    </citation>
    <scope>IDENTIFICATION</scope>
    <source>
        <tissue evidence="3">Spleen</tissue>
    </source>
</reference>
<dbReference type="InParanoid" id="A0A6J3S8T7"/>
<gene>
    <name evidence="3" type="primary">LOC117314446</name>
</gene>
<accession>A0A6J3S8T7</accession>
<keyword evidence="2" id="KW-1185">Reference proteome</keyword>
<sequence length="221" mass="23206">MFPIGLHFKRAQGHPVCKRRKRDRSSEGRAPYRTSAHASAWEGSSPGSHQPQEGGTQEDGDEPAQHAPSPAAPPGARHRLRLILRWGFGREKPLPGSLGPGPTAFQFQLQLGGSRAAVLLPSGFSEESRELQALPRPRASRAGGLGWRHLPGGGPSPGRGLELLNAPGVAGSGGAPSQTQGACPGHVAEMWPPANHGLASNRKLIGLPRTLDAALGPQHHT</sequence>
<protein>
    <submittedName>
        <fullName evidence="3">Translation initiation factor IF-2-like</fullName>
    </submittedName>
</protein>